<organism evidence="2 3">
    <name type="scientific">Acinetobacter bereziniae</name>
    <name type="common">Acinetobacter genomosp. 10</name>
    <dbReference type="NCBI Taxonomy" id="106648"/>
    <lineage>
        <taxon>Bacteria</taxon>
        <taxon>Pseudomonadati</taxon>
        <taxon>Pseudomonadota</taxon>
        <taxon>Gammaproteobacteria</taxon>
        <taxon>Moraxellales</taxon>
        <taxon>Moraxellaceae</taxon>
        <taxon>Acinetobacter</taxon>
    </lineage>
</organism>
<accession>A0A8I1DIK3</accession>
<dbReference type="InterPro" id="IPR053861">
    <property type="entry name" value="Phage_Mu_Gp45_N"/>
</dbReference>
<evidence type="ECO:0000313" key="3">
    <source>
        <dbReference type="Proteomes" id="UP000644140"/>
    </source>
</evidence>
<dbReference type="RefSeq" id="WP_151780584.1">
    <property type="nucleotide sequence ID" value="NZ_BKNL01000001.1"/>
</dbReference>
<dbReference type="EMBL" id="CP092085">
    <property type="protein sequence ID" value="UUN96139.1"/>
    <property type="molecule type" value="Genomic_DNA"/>
</dbReference>
<feature type="domain" description="Bacteriophage Mu Gp45 N-terminal" evidence="1">
    <location>
        <begin position="30"/>
        <end position="81"/>
    </location>
</feature>
<sequence>MIEAVQSQINKGLNQVRQLFLGIVARSGSKTLQLRGFADETLQEIELYQHVGFNSHIPNDAKVVVVPLQGKTSKSIVIATTGGAVVVNVAEGETCIYDQFGHQVLLTESGIKIKGDTEIEGELKVTKSIEAAQEVSDKKGSMQGMRDTYNPHVHGNSPPPNKPME</sequence>
<evidence type="ECO:0000313" key="2">
    <source>
        <dbReference type="EMBL" id="UUN96139.1"/>
    </source>
</evidence>
<dbReference type="AlphaFoldDB" id="A0A8I1DIK3"/>
<protein>
    <submittedName>
        <fullName evidence="2">Phage baseplate assembly protein</fullName>
    </submittedName>
</protein>
<dbReference type="Pfam" id="PF06890">
    <property type="entry name" value="Phage_Mu_Gp45"/>
    <property type="match status" value="1"/>
</dbReference>
<proteinExistence type="predicted"/>
<name>A0A8I1DIK3_ACIBZ</name>
<gene>
    <name evidence="2" type="ORF">I9054_012155</name>
</gene>
<evidence type="ECO:0000259" key="1">
    <source>
        <dbReference type="Pfam" id="PF06890"/>
    </source>
</evidence>
<dbReference type="Proteomes" id="UP000644140">
    <property type="component" value="Chromosome"/>
</dbReference>
<reference evidence="2" key="1">
    <citation type="submission" date="2022-02" db="EMBL/GenBank/DDBJ databases">
        <title>Characterization of Tn125 harboring carbapenem-resistant Acinetobacter bereziniae clinical isolates.</title>
        <authorList>
            <person name="Wong N.-K."/>
            <person name="Pan Q."/>
        </authorList>
    </citation>
    <scope>NUCLEOTIDE SEQUENCE</scope>
    <source>
        <strain evidence="2">GD03393</strain>
    </source>
</reference>